<feature type="non-terminal residue" evidence="1">
    <location>
        <position position="42"/>
    </location>
</feature>
<dbReference type="AlphaFoldDB" id="A0A6J4KC55"/>
<dbReference type="EMBL" id="CADCTR010001539">
    <property type="protein sequence ID" value="CAA9300384.1"/>
    <property type="molecule type" value="Genomic_DNA"/>
</dbReference>
<feature type="non-terminal residue" evidence="1">
    <location>
        <position position="1"/>
    </location>
</feature>
<proteinExistence type="predicted"/>
<protein>
    <submittedName>
        <fullName evidence="1">Uncharacterized protein</fullName>
    </submittedName>
</protein>
<evidence type="ECO:0000313" key="1">
    <source>
        <dbReference type="EMBL" id="CAA9300384.1"/>
    </source>
</evidence>
<gene>
    <name evidence="1" type="ORF">AVDCRST_MAG93-4557</name>
</gene>
<organism evidence="1">
    <name type="scientific">uncultured Chloroflexia bacterium</name>
    <dbReference type="NCBI Taxonomy" id="1672391"/>
    <lineage>
        <taxon>Bacteria</taxon>
        <taxon>Bacillati</taxon>
        <taxon>Chloroflexota</taxon>
        <taxon>Chloroflexia</taxon>
        <taxon>environmental samples</taxon>
    </lineage>
</organism>
<name>A0A6J4KC55_9CHLR</name>
<reference evidence="1" key="1">
    <citation type="submission" date="2020-02" db="EMBL/GenBank/DDBJ databases">
        <authorList>
            <person name="Meier V. D."/>
        </authorList>
    </citation>
    <scope>NUCLEOTIDE SEQUENCE</scope>
    <source>
        <strain evidence="1">AVDCRST_MAG93</strain>
    </source>
</reference>
<sequence>CRRRSRLEAIGSSRLLPRRSSSATFRLSSQASGLLLSAGAID</sequence>
<accession>A0A6J4KC55</accession>